<protein>
    <submittedName>
        <fullName evidence="4">RRM domain-containing protein</fullName>
    </submittedName>
</protein>
<dbReference type="Proteomes" id="UP000887564">
    <property type="component" value="Unplaced"/>
</dbReference>
<dbReference type="GO" id="GO:0003723">
    <property type="term" value="F:RNA binding"/>
    <property type="evidence" value="ECO:0007669"/>
    <property type="project" value="UniProtKB-UniRule"/>
</dbReference>
<dbReference type="InterPro" id="IPR000504">
    <property type="entry name" value="RRM_dom"/>
</dbReference>
<sequence length="95" mass="11022">LPADIRETELRRVFEKYGRVEDVDIKTPPETNAAYAFILFQVRFIMQNNSITFIFALSLVHNDKGWQQRFYEMGDAHACGGVVLNSQKKTLRRSL</sequence>
<reference evidence="4" key="1">
    <citation type="submission" date="2022-11" db="UniProtKB">
        <authorList>
            <consortium name="WormBaseParasite"/>
        </authorList>
    </citation>
    <scope>IDENTIFICATION</scope>
</reference>
<dbReference type="Pfam" id="PF00076">
    <property type="entry name" value="RRM_1"/>
    <property type="match status" value="1"/>
</dbReference>
<name>A0A914RHU7_PAREQ</name>
<feature type="domain" description="RRM" evidence="2">
    <location>
        <begin position="1"/>
        <end position="41"/>
    </location>
</feature>
<dbReference type="WBParaSite" id="PEQ_0000607801-mRNA-1">
    <property type="protein sequence ID" value="PEQ_0000607801-mRNA-1"/>
    <property type="gene ID" value="PEQ_0000607801"/>
</dbReference>
<dbReference type="PROSITE" id="PS50102">
    <property type="entry name" value="RRM"/>
    <property type="match status" value="1"/>
</dbReference>
<dbReference type="Gene3D" id="3.30.70.330">
    <property type="match status" value="1"/>
</dbReference>
<dbReference type="SUPFAM" id="SSF54928">
    <property type="entry name" value="RNA-binding domain, RBD"/>
    <property type="match status" value="1"/>
</dbReference>
<evidence type="ECO:0000256" key="1">
    <source>
        <dbReference type="PROSITE-ProRule" id="PRU00176"/>
    </source>
</evidence>
<dbReference type="InterPro" id="IPR012677">
    <property type="entry name" value="Nucleotide-bd_a/b_plait_sf"/>
</dbReference>
<proteinExistence type="predicted"/>
<keyword evidence="1" id="KW-0694">RNA-binding</keyword>
<evidence type="ECO:0000313" key="3">
    <source>
        <dbReference type="Proteomes" id="UP000887564"/>
    </source>
</evidence>
<evidence type="ECO:0000313" key="4">
    <source>
        <dbReference type="WBParaSite" id="PEQ_0000607801-mRNA-1"/>
    </source>
</evidence>
<accession>A0A914RHU7</accession>
<organism evidence="3 4">
    <name type="scientific">Parascaris equorum</name>
    <name type="common">Equine roundworm</name>
    <dbReference type="NCBI Taxonomy" id="6256"/>
    <lineage>
        <taxon>Eukaryota</taxon>
        <taxon>Metazoa</taxon>
        <taxon>Ecdysozoa</taxon>
        <taxon>Nematoda</taxon>
        <taxon>Chromadorea</taxon>
        <taxon>Rhabditida</taxon>
        <taxon>Spirurina</taxon>
        <taxon>Ascaridomorpha</taxon>
        <taxon>Ascaridoidea</taxon>
        <taxon>Ascarididae</taxon>
        <taxon>Parascaris</taxon>
    </lineage>
</organism>
<keyword evidence="3" id="KW-1185">Reference proteome</keyword>
<evidence type="ECO:0000259" key="2">
    <source>
        <dbReference type="PROSITE" id="PS50102"/>
    </source>
</evidence>
<dbReference type="InterPro" id="IPR035979">
    <property type="entry name" value="RBD_domain_sf"/>
</dbReference>
<dbReference type="AlphaFoldDB" id="A0A914RHU7"/>